<name>A0A3M7JD25_HORWE</name>
<comment type="caution">
    <text evidence="3">The sequence shown here is derived from an EMBL/GenBank/DDBJ whole genome shotgun (WGS) entry which is preliminary data.</text>
</comment>
<gene>
    <name evidence="3" type="ORF">D0859_00179</name>
</gene>
<dbReference type="AlphaFoldDB" id="A0A3M7JD25"/>
<reference evidence="3 4" key="1">
    <citation type="journal article" date="2018" name="BMC Genomics">
        <title>Genomic evidence for intraspecific hybridization in a clonal and extremely halotolerant yeast.</title>
        <authorList>
            <person name="Gostincar C."/>
            <person name="Stajich J.E."/>
            <person name="Zupancic J."/>
            <person name="Zalar P."/>
            <person name="Gunde-Cimerman N."/>
        </authorList>
    </citation>
    <scope>NUCLEOTIDE SEQUENCE [LARGE SCALE GENOMIC DNA]</scope>
    <source>
        <strain evidence="3 4">EXF-120</strain>
    </source>
</reference>
<evidence type="ECO:0000256" key="1">
    <source>
        <dbReference type="SAM" id="MobiDB-lite"/>
    </source>
</evidence>
<dbReference type="EMBL" id="QWIT01000002">
    <property type="protein sequence ID" value="RMZ35703.1"/>
    <property type="molecule type" value="Genomic_DNA"/>
</dbReference>
<accession>A0A3M7JD25</accession>
<feature type="compositionally biased region" description="Polar residues" evidence="1">
    <location>
        <begin position="88"/>
        <end position="98"/>
    </location>
</feature>
<dbReference type="Proteomes" id="UP000281677">
    <property type="component" value="Unassembled WGS sequence"/>
</dbReference>
<feature type="region of interest" description="Disordered" evidence="1">
    <location>
        <begin position="77"/>
        <end position="130"/>
    </location>
</feature>
<protein>
    <submittedName>
        <fullName evidence="3">Uncharacterized protein</fullName>
    </submittedName>
</protein>
<feature type="transmembrane region" description="Helical" evidence="2">
    <location>
        <begin position="14"/>
        <end position="35"/>
    </location>
</feature>
<dbReference type="OrthoDB" id="10438377at2759"/>
<evidence type="ECO:0000256" key="2">
    <source>
        <dbReference type="SAM" id="Phobius"/>
    </source>
</evidence>
<evidence type="ECO:0000313" key="4">
    <source>
        <dbReference type="Proteomes" id="UP000281677"/>
    </source>
</evidence>
<keyword evidence="2" id="KW-1133">Transmembrane helix</keyword>
<dbReference type="VEuPathDB" id="FungiDB:BTJ68_03046"/>
<keyword evidence="2" id="KW-0472">Membrane</keyword>
<feature type="compositionally biased region" description="Polar residues" evidence="1">
    <location>
        <begin position="115"/>
        <end position="130"/>
    </location>
</feature>
<sequence length="130" mass="14464">MPLAMKFLPTLQQLYAAILLIAAPIVASALTLIVLQLDRISKLPPDLPWVDLRGERWFPKLRANFHQIVTGRQPISEGWEKKRCGTPNMANPSSSQDSTGRRSYFQHPTMPGSPANPNTFSATTLSKTSY</sequence>
<keyword evidence="2" id="KW-0812">Transmembrane</keyword>
<proteinExistence type="predicted"/>
<organism evidence="3 4">
    <name type="scientific">Hortaea werneckii</name>
    <name type="common">Black yeast</name>
    <name type="synonym">Cladosporium werneckii</name>
    <dbReference type="NCBI Taxonomy" id="91943"/>
    <lineage>
        <taxon>Eukaryota</taxon>
        <taxon>Fungi</taxon>
        <taxon>Dikarya</taxon>
        <taxon>Ascomycota</taxon>
        <taxon>Pezizomycotina</taxon>
        <taxon>Dothideomycetes</taxon>
        <taxon>Dothideomycetidae</taxon>
        <taxon>Mycosphaerellales</taxon>
        <taxon>Teratosphaeriaceae</taxon>
        <taxon>Hortaea</taxon>
    </lineage>
</organism>
<evidence type="ECO:0000313" key="3">
    <source>
        <dbReference type="EMBL" id="RMZ35703.1"/>
    </source>
</evidence>